<dbReference type="InterPro" id="IPR053716">
    <property type="entry name" value="Flag_assembly_chemotaxis_eff"/>
</dbReference>
<dbReference type="AlphaFoldDB" id="A0A934RX64"/>
<dbReference type="GO" id="GO:0005886">
    <property type="term" value="C:plasma membrane"/>
    <property type="evidence" value="ECO:0007669"/>
    <property type="project" value="UniProtKB-SubCell"/>
</dbReference>
<keyword evidence="12" id="KW-0969">Cilium</keyword>
<evidence type="ECO:0000313" key="13">
    <source>
        <dbReference type="Proteomes" id="UP000617628"/>
    </source>
</evidence>
<gene>
    <name evidence="12" type="ORF">JIN87_16245</name>
</gene>
<dbReference type="GO" id="GO:0071973">
    <property type="term" value="P:bacterial-type flagellum-dependent cell motility"/>
    <property type="evidence" value="ECO:0007669"/>
    <property type="project" value="InterPro"/>
</dbReference>
<keyword evidence="6" id="KW-0145">Chemotaxis</keyword>
<proteinExistence type="inferred from homology"/>
<dbReference type="InterPro" id="IPR036689">
    <property type="entry name" value="ESAT-6-like_sf"/>
</dbReference>
<evidence type="ECO:0000256" key="7">
    <source>
        <dbReference type="ARBA" id="ARBA00022795"/>
    </source>
</evidence>
<dbReference type="GO" id="GO:0006935">
    <property type="term" value="P:chemotaxis"/>
    <property type="evidence" value="ECO:0007669"/>
    <property type="project" value="UniProtKB-KW"/>
</dbReference>
<evidence type="ECO:0000313" key="12">
    <source>
        <dbReference type="EMBL" id="MBK1878432.1"/>
    </source>
</evidence>
<comment type="similarity">
    <text evidence="2">Belongs to the FliJ family.</text>
</comment>
<dbReference type="EMBL" id="JAENIL010000030">
    <property type="protein sequence ID" value="MBK1878432.1"/>
    <property type="molecule type" value="Genomic_DNA"/>
</dbReference>
<dbReference type="RefSeq" id="WP_200356643.1">
    <property type="nucleotide sequence ID" value="NZ_JAENIL010000030.1"/>
</dbReference>
<dbReference type="Pfam" id="PF02050">
    <property type="entry name" value="FliJ"/>
    <property type="match status" value="1"/>
</dbReference>
<accession>A0A934RX64</accession>
<evidence type="ECO:0000256" key="8">
    <source>
        <dbReference type="ARBA" id="ARBA00022927"/>
    </source>
</evidence>
<reference evidence="12" key="1">
    <citation type="submission" date="2021-01" db="EMBL/GenBank/DDBJ databases">
        <title>Modified the classification status of verrucomicrobia.</title>
        <authorList>
            <person name="Feng X."/>
        </authorList>
    </citation>
    <scope>NUCLEOTIDE SEQUENCE</scope>
    <source>
        <strain evidence="12">KCTC 13126</strain>
    </source>
</reference>
<organism evidence="12 13">
    <name type="scientific">Pelagicoccus mobilis</name>
    <dbReference type="NCBI Taxonomy" id="415221"/>
    <lineage>
        <taxon>Bacteria</taxon>
        <taxon>Pseudomonadati</taxon>
        <taxon>Verrucomicrobiota</taxon>
        <taxon>Opitutia</taxon>
        <taxon>Puniceicoccales</taxon>
        <taxon>Pelagicoccaceae</taxon>
        <taxon>Pelagicoccus</taxon>
    </lineage>
</organism>
<evidence type="ECO:0000256" key="11">
    <source>
        <dbReference type="SAM" id="Coils"/>
    </source>
</evidence>
<keyword evidence="11" id="KW-0175">Coiled coil</keyword>
<keyword evidence="12" id="KW-0966">Cell projection</keyword>
<evidence type="ECO:0000256" key="9">
    <source>
        <dbReference type="ARBA" id="ARBA00023136"/>
    </source>
</evidence>
<keyword evidence="9" id="KW-0472">Membrane</keyword>
<dbReference type="GO" id="GO:0044781">
    <property type="term" value="P:bacterial-type flagellum organization"/>
    <property type="evidence" value="ECO:0007669"/>
    <property type="project" value="UniProtKB-KW"/>
</dbReference>
<evidence type="ECO:0000256" key="4">
    <source>
        <dbReference type="ARBA" id="ARBA00022448"/>
    </source>
</evidence>
<dbReference type="GO" id="GO:0015031">
    <property type="term" value="P:protein transport"/>
    <property type="evidence" value="ECO:0007669"/>
    <property type="project" value="UniProtKB-KW"/>
</dbReference>
<feature type="coiled-coil region" evidence="11">
    <location>
        <begin position="19"/>
        <end position="133"/>
    </location>
</feature>
<evidence type="ECO:0000256" key="5">
    <source>
        <dbReference type="ARBA" id="ARBA00022475"/>
    </source>
</evidence>
<evidence type="ECO:0000256" key="3">
    <source>
        <dbReference type="ARBA" id="ARBA00020392"/>
    </source>
</evidence>
<dbReference type="SUPFAM" id="SSF140453">
    <property type="entry name" value="EsxAB dimer-like"/>
    <property type="match status" value="1"/>
</dbReference>
<dbReference type="GO" id="GO:0009288">
    <property type="term" value="C:bacterial-type flagellum"/>
    <property type="evidence" value="ECO:0007669"/>
    <property type="project" value="InterPro"/>
</dbReference>
<comment type="subcellular location">
    <subcellularLocation>
        <location evidence="1">Cell membrane</location>
        <topology evidence="1">Peripheral membrane protein</topology>
        <orientation evidence="1">Cytoplasmic side</orientation>
    </subcellularLocation>
</comment>
<evidence type="ECO:0000256" key="6">
    <source>
        <dbReference type="ARBA" id="ARBA00022500"/>
    </source>
</evidence>
<keyword evidence="12" id="KW-0282">Flagellum</keyword>
<comment type="caution">
    <text evidence="12">The sequence shown here is derived from an EMBL/GenBank/DDBJ whole genome shotgun (WGS) entry which is preliminary data.</text>
</comment>
<keyword evidence="13" id="KW-1185">Reference proteome</keyword>
<keyword evidence="8" id="KW-0653">Protein transport</keyword>
<sequence length="146" mass="16975">MKKFTFSLDSLLSLRDLEEQNARTALAEVNAQIERLDQHMKQLESSVDAVYQSWDGESGRRFNAMDRMGLSSQVADLKRQAADAEQMKQQTVERRAKAMQNLQEATRNRKVVTNLKEKRLQEYQAELLKQEANEIEDIFNARRGNR</sequence>
<keyword evidence="4" id="KW-0813">Transport</keyword>
<evidence type="ECO:0000256" key="1">
    <source>
        <dbReference type="ARBA" id="ARBA00004413"/>
    </source>
</evidence>
<dbReference type="Proteomes" id="UP000617628">
    <property type="component" value="Unassembled WGS sequence"/>
</dbReference>
<name>A0A934RX64_9BACT</name>
<evidence type="ECO:0000256" key="10">
    <source>
        <dbReference type="ARBA" id="ARBA00023225"/>
    </source>
</evidence>
<dbReference type="Gene3D" id="1.10.287.1700">
    <property type="match status" value="1"/>
</dbReference>
<keyword evidence="7" id="KW-1005">Bacterial flagellum biogenesis</keyword>
<keyword evidence="5" id="KW-1003">Cell membrane</keyword>
<dbReference type="InterPro" id="IPR012823">
    <property type="entry name" value="Flagell_FliJ"/>
</dbReference>
<protein>
    <recommendedName>
        <fullName evidence="3">Flagellar FliJ protein</fullName>
    </recommendedName>
</protein>
<keyword evidence="10" id="KW-1006">Bacterial flagellum protein export</keyword>
<evidence type="ECO:0000256" key="2">
    <source>
        <dbReference type="ARBA" id="ARBA00010004"/>
    </source>
</evidence>